<name>A0AAD8NHH0_TARER</name>
<sequence>MHKIQLLIHPCESGILTRQHVRSFHGKENPQGGYSPPKNSMPDEEVDDEFMSILDVPPGFTKKYGACTSSSPVVTKSITPSLSSKIPGTGTFEINCSDPNIYWFKQILQNRVHLSKHFLEFSGLKVGDLIKVSYEQYSPLQLMITTEKNGIYKRSVLHEWRSFMRLCGLSRGVPYVIGKVAWSGDLELWKYVGKEVKRLNFDLQDLEKHVDEIRITVQEKHFMVLGTIKLLEKDHGWFYLACRHYTKKALTKTQYLEKSNGIPANFSDAPIDSLWEVSKIVGLSASDIRDRQVKTTHDEGDLNSEKLSDSLDAVSYSADSLAVDLDKDSGNSTLAKRNVGKYPEDFNMDQASTTKRFRKSWNISLLIIKYVAIFCWKY</sequence>
<protein>
    <submittedName>
        <fullName evidence="1">Uncharacterized protein</fullName>
    </submittedName>
</protein>
<dbReference type="AlphaFoldDB" id="A0AAD8NHH0"/>
<organism evidence="1 2">
    <name type="scientific">Tagetes erecta</name>
    <name type="common">African marigold</name>
    <dbReference type="NCBI Taxonomy" id="13708"/>
    <lineage>
        <taxon>Eukaryota</taxon>
        <taxon>Viridiplantae</taxon>
        <taxon>Streptophyta</taxon>
        <taxon>Embryophyta</taxon>
        <taxon>Tracheophyta</taxon>
        <taxon>Spermatophyta</taxon>
        <taxon>Magnoliopsida</taxon>
        <taxon>eudicotyledons</taxon>
        <taxon>Gunneridae</taxon>
        <taxon>Pentapetalae</taxon>
        <taxon>asterids</taxon>
        <taxon>campanulids</taxon>
        <taxon>Asterales</taxon>
        <taxon>Asteraceae</taxon>
        <taxon>Asteroideae</taxon>
        <taxon>Heliantheae alliance</taxon>
        <taxon>Tageteae</taxon>
        <taxon>Tagetes</taxon>
    </lineage>
</organism>
<evidence type="ECO:0000313" key="1">
    <source>
        <dbReference type="EMBL" id="KAK1408108.1"/>
    </source>
</evidence>
<dbReference type="Proteomes" id="UP001229421">
    <property type="component" value="Unassembled WGS sequence"/>
</dbReference>
<proteinExistence type="predicted"/>
<dbReference type="EMBL" id="JAUHHV010000011">
    <property type="protein sequence ID" value="KAK1408108.1"/>
    <property type="molecule type" value="Genomic_DNA"/>
</dbReference>
<comment type="caution">
    <text evidence="1">The sequence shown here is derived from an EMBL/GenBank/DDBJ whole genome shotgun (WGS) entry which is preliminary data.</text>
</comment>
<accession>A0AAD8NHH0</accession>
<reference evidence="1" key="1">
    <citation type="journal article" date="2023" name="bioRxiv">
        <title>Improved chromosome-level genome assembly for marigold (Tagetes erecta).</title>
        <authorList>
            <person name="Jiang F."/>
            <person name="Yuan L."/>
            <person name="Wang S."/>
            <person name="Wang H."/>
            <person name="Xu D."/>
            <person name="Wang A."/>
            <person name="Fan W."/>
        </authorList>
    </citation>
    <scope>NUCLEOTIDE SEQUENCE</scope>
    <source>
        <strain evidence="1">WSJ</strain>
        <tissue evidence="1">Leaf</tissue>
    </source>
</reference>
<gene>
    <name evidence="1" type="ORF">QVD17_39742</name>
</gene>
<evidence type="ECO:0000313" key="2">
    <source>
        <dbReference type="Proteomes" id="UP001229421"/>
    </source>
</evidence>
<keyword evidence="2" id="KW-1185">Reference proteome</keyword>